<dbReference type="RefSeq" id="WP_034530997.1">
    <property type="nucleotide sequence ID" value="NZ_BAABVW010000067.1"/>
</dbReference>
<evidence type="ECO:0000313" key="2">
    <source>
        <dbReference type="EMBL" id="GAT90398.1"/>
    </source>
</evidence>
<dbReference type="KEGG" id="lku:APS55_01970"/>
<reference evidence="1 3" key="2">
    <citation type="journal article" date="2016" name="PeerJ">
        <title>Genome sequencing and analysis of the first complete genome of Lactobacillus kunkeei strain MP2, an Apis mellifera gut isolate.</title>
        <authorList>
            <person name="Asenjo F."/>
            <person name="Olmos A."/>
            <person name="Henriquez-Piskulich P."/>
            <person name="Polanco V."/>
            <person name="Aldea P."/>
            <person name="Ugalde J.A."/>
            <person name="Trombert A.N."/>
        </authorList>
    </citation>
    <scope>NUCLEOTIDE SEQUENCE [LARGE SCALE GENOMIC DNA]</scope>
    <source>
        <strain evidence="1 3">MP2</strain>
    </source>
</reference>
<evidence type="ECO:0000313" key="3">
    <source>
        <dbReference type="Proteomes" id="UP000067203"/>
    </source>
</evidence>
<evidence type="ECO:0000313" key="1">
    <source>
        <dbReference type="EMBL" id="ALJ31068.1"/>
    </source>
</evidence>
<sequence length="60" mass="7096">MDTSKMINPMLGWKLRPLVEQVTSTDDIEDIKFNYMLMPKPDTPEHVAEWKKVLAEYENK</sequence>
<accession>A0A087EQM5</accession>
<gene>
    <name evidence="1" type="ORF">APS55_01970</name>
    <name evidence="2" type="ORF">FF306_00496</name>
</gene>
<dbReference type="Proteomes" id="UP000186588">
    <property type="component" value="Unassembled WGS sequence"/>
</dbReference>
<dbReference type="EMBL" id="BDDX01000004">
    <property type="protein sequence ID" value="GAT90398.1"/>
    <property type="molecule type" value="Genomic_DNA"/>
</dbReference>
<dbReference type="OrthoDB" id="2300387at2"/>
<organism evidence="2 4">
    <name type="scientific">Apilactobacillus kunkeei</name>
    <dbReference type="NCBI Taxonomy" id="148814"/>
    <lineage>
        <taxon>Bacteria</taxon>
        <taxon>Bacillati</taxon>
        <taxon>Bacillota</taxon>
        <taxon>Bacilli</taxon>
        <taxon>Lactobacillales</taxon>
        <taxon>Lactobacillaceae</taxon>
        <taxon>Apilactobacillus</taxon>
    </lineage>
</organism>
<dbReference type="PATRIC" id="fig|148814.6.peg.851"/>
<dbReference type="EMBL" id="CP012920">
    <property type="protein sequence ID" value="ALJ31068.1"/>
    <property type="molecule type" value="Genomic_DNA"/>
</dbReference>
<reference evidence="3" key="1">
    <citation type="submission" date="2015-10" db="EMBL/GenBank/DDBJ databases">
        <title>Bioinformatic analysis of the first complete genome sequence of Lactobacillus kunkeei strain MP2, an Apis mellifera gut isolate.</title>
        <authorList>
            <person name="Asenjo F."/>
            <person name="Olmos A."/>
            <person name="Henriquez-Piskulich P."/>
            <person name="Aldea P."/>
            <person name="Ugalde J.A."/>
            <person name="Trombert A.N."/>
        </authorList>
    </citation>
    <scope>NUCLEOTIDE SEQUENCE [LARGE SCALE GENOMIC DNA]</scope>
    <source>
        <strain evidence="3">MP2</strain>
    </source>
</reference>
<reference evidence="2 4" key="3">
    <citation type="journal article" date="2016" name="Syst. Appl. Microbiol.">
        <title>Genomic characterization of a fructophilic bee symbiont Lactobacillus kunkeei reveals its niche-specific adaptation.</title>
        <authorList>
            <person name="Maeno S."/>
            <person name="Tanizawa Y."/>
            <person name="Kanesaki Y."/>
            <person name="Kubota E."/>
            <person name="Kumar H."/>
            <person name="Dicks L."/>
            <person name="Salminen S."/>
            <person name="Nakagawa J."/>
            <person name="Arita M."/>
            <person name="Endo A."/>
        </authorList>
    </citation>
    <scope>NUCLEOTIDE SEQUENCE [LARGE SCALE GENOMIC DNA]</scope>
    <source>
        <strain evidence="2 4">FF30-6</strain>
    </source>
</reference>
<dbReference type="AlphaFoldDB" id="A0A087EQM5"/>
<dbReference type="STRING" id="148814.APS55_01970"/>
<protein>
    <submittedName>
        <fullName evidence="2">Uncharacterized protein</fullName>
    </submittedName>
</protein>
<proteinExistence type="predicted"/>
<name>A0A087EQM5_9LACO</name>
<dbReference type="Proteomes" id="UP000067203">
    <property type="component" value="Chromosome"/>
</dbReference>
<evidence type="ECO:0000313" key="4">
    <source>
        <dbReference type="Proteomes" id="UP000186588"/>
    </source>
</evidence>